<evidence type="ECO:0000313" key="1">
    <source>
        <dbReference type="EMBL" id="EPB71356.1"/>
    </source>
</evidence>
<gene>
    <name evidence="1" type="ORF">ANCCEY_09574</name>
</gene>
<proteinExistence type="predicted"/>
<keyword evidence="2" id="KW-1185">Reference proteome</keyword>
<reference evidence="1 2" key="1">
    <citation type="submission" date="2013-05" db="EMBL/GenBank/DDBJ databases">
        <title>Draft genome of the parasitic nematode Anyclostoma ceylanicum.</title>
        <authorList>
            <person name="Mitreva M."/>
        </authorList>
    </citation>
    <scope>NUCLEOTIDE SEQUENCE [LARGE SCALE GENOMIC DNA]</scope>
</reference>
<dbReference type="EMBL" id="KE125117">
    <property type="protein sequence ID" value="EPB71356.1"/>
    <property type="molecule type" value="Genomic_DNA"/>
</dbReference>
<name>A0A0D6LMV1_9BILA</name>
<dbReference type="Proteomes" id="UP000054495">
    <property type="component" value="Unassembled WGS sequence"/>
</dbReference>
<dbReference type="AlphaFoldDB" id="A0A0D6LMV1"/>
<organism evidence="1 2">
    <name type="scientific">Ancylostoma ceylanicum</name>
    <dbReference type="NCBI Taxonomy" id="53326"/>
    <lineage>
        <taxon>Eukaryota</taxon>
        <taxon>Metazoa</taxon>
        <taxon>Ecdysozoa</taxon>
        <taxon>Nematoda</taxon>
        <taxon>Chromadorea</taxon>
        <taxon>Rhabditida</taxon>
        <taxon>Rhabditina</taxon>
        <taxon>Rhabditomorpha</taxon>
        <taxon>Strongyloidea</taxon>
        <taxon>Ancylostomatidae</taxon>
        <taxon>Ancylostomatinae</taxon>
        <taxon>Ancylostoma</taxon>
    </lineage>
</organism>
<protein>
    <submittedName>
        <fullName evidence="1">Uncharacterized protein</fullName>
    </submittedName>
</protein>
<sequence>MSQVMVARRLNSIGKSRKLSRCVPHALMQYGMDRCADMSLSVHTLSSPTHGLSTHSPRMRSRFPTLTFTVVLAGLTKVRVQEAFLNPTYTPKRLCSASGGAYTASNVGSCLPRDLHQKFQIRDDIEKVLEHFFKQRSPAFWSRGTYDLPKRVEFPADLREMIANLIQSDVICDKCEHQQTMTVKKVKKWLQIRN</sequence>
<accession>A0A0D6LMV1</accession>
<evidence type="ECO:0000313" key="2">
    <source>
        <dbReference type="Proteomes" id="UP000054495"/>
    </source>
</evidence>